<dbReference type="AlphaFoldDB" id="A0A087G463"/>
<feature type="compositionally biased region" description="Basic and acidic residues" evidence="1">
    <location>
        <begin position="81"/>
        <end position="99"/>
    </location>
</feature>
<dbReference type="EMBL" id="CM002876">
    <property type="protein sequence ID" value="KFK24665.1"/>
    <property type="molecule type" value="Genomic_DNA"/>
</dbReference>
<evidence type="ECO:0000256" key="1">
    <source>
        <dbReference type="SAM" id="MobiDB-lite"/>
    </source>
</evidence>
<accession>A0A087G463</accession>
<gene>
    <name evidence="2" type="ordered locus">AALP_Aa8g009100</name>
</gene>
<evidence type="ECO:0000313" key="3">
    <source>
        <dbReference type="Proteomes" id="UP000029120"/>
    </source>
</evidence>
<dbReference type="Proteomes" id="UP000029120">
    <property type="component" value="Chromosome 8"/>
</dbReference>
<reference evidence="3" key="1">
    <citation type="journal article" date="2015" name="Nat. Plants">
        <title>Genome expansion of Arabis alpina linked with retrotransposition and reduced symmetric DNA methylation.</title>
        <authorList>
            <person name="Willing E.M."/>
            <person name="Rawat V."/>
            <person name="Mandakova T."/>
            <person name="Maumus F."/>
            <person name="James G.V."/>
            <person name="Nordstroem K.J."/>
            <person name="Becker C."/>
            <person name="Warthmann N."/>
            <person name="Chica C."/>
            <person name="Szarzynska B."/>
            <person name="Zytnicki M."/>
            <person name="Albani M.C."/>
            <person name="Kiefer C."/>
            <person name="Bergonzi S."/>
            <person name="Castaings L."/>
            <person name="Mateos J.L."/>
            <person name="Berns M.C."/>
            <person name="Bujdoso N."/>
            <person name="Piofczyk T."/>
            <person name="de Lorenzo L."/>
            <person name="Barrero-Sicilia C."/>
            <person name="Mateos I."/>
            <person name="Piednoel M."/>
            <person name="Hagmann J."/>
            <person name="Chen-Min-Tao R."/>
            <person name="Iglesias-Fernandez R."/>
            <person name="Schuster S.C."/>
            <person name="Alonso-Blanco C."/>
            <person name="Roudier F."/>
            <person name="Carbonero P."/>
            <person name="Paz-Ares J."/>
            <person name="Davis S.J."/>
            <person name="Pecinka A."/>
            <person name="Quesneville H."/>
            <person name="Colot V."/>
            <person name="Lysak M.A."/>
            <person name="Weigel D."/>
            <person name="Coupland G."/>
            <person name="Schneeberger K."/>
        </authorList>
    </citation>
    <scope>NUCLEOTIDE SEQUENCE [LARGE SCALE GENOMIC DNA]</scope>
    <source>
        <strain evidence="3">cv. Pajares</strain>
    </source>
</reference>
<name>A0A087G463_ARAAL</name>
<proteinExistence type="predicted"/>
<keyword evidence="3" id="KW-1185">Reference proteome</keyword>
<organism evidence="2 3">
    <name type="scientific">Arabis alpina</name>
    <name type="common">Alpine rock-cress</name>
    <dbReference type="NCBI Taxonomy" id="50452"/>
    <lineage>
        <taxon>Eukaryota</taxon>
        <taxon>Viridiplantae</taxon>
        <taxon>Streptophyta</taxon>
        <taxon>Embryophyta</taxon>
        <taxon>Tracheophyta</taxon>
        <taxon>Spermatophyta</taxon>
        <taxon>Magnoliopsida</taxon>
        <taxon>eudicotyledons</taxon>
        <taxon>Gunneridae</taxon>
        <taxon>Pentapetalae</taxon>
        <taxon>rosids</taxon>
        <taxon>malvids</taxon>
        <taxon>Brassicales</taxon>
        <taxon>Brassicaceae</taxon>
        <taxon>Arabideae</taxon>
        <taxon>Arabis</taxon>
    </lineage>
</organism>
<dbReference type="Gramene" id="KFK24665">
    <property type="protein sequence ID" value="KFK24665"/>
    <property type="gene ID" value="AALP_AA8G009100"/>
</dbReference>
<feature type="region of interest" description="Disordered" evidence="1">
    <location>
        <begin position="80"/>
        <end position="110"/>
    </location>
</feature>
<protein>
    <submittedName>
        <fullName evidence="2">Uncharacterized protein</fullName>
    </submittedName>
</protein>
<sequence>MRRLKPARELRRGEFRPTFKGERLRQPILRPLPRELKERWVERKKAQSDRIERMLSSLASMVDPNFKPSYFAEYFPAQVPSHKDVPSKSELHLDGEKTKTTSTDDATKTN</sequence>
<evidence type="ECO:0000313" key="2">
    <source>
        <dbReference type="EMBL" id="KFK24665.1"/>
    </source>
</evidence>